<dbReference type="InterPro" id="IPR011990">
    <property type="entry name" value="TPR-like_helical_dom_sf"/>
</dbReference>
<proteinExistence type="predicted"/>
<dbReference type="PANTHER" id="PTHR43628:SF1">
    <property type="entry name" value="CHITIN SYNTHASE REGULATORY FACTOR 2-RELATED"/>
    <property type="match status" value="1"/>
</dbReference>
<evidence type="ECO:0000313" key="4">
    <source>
        <dbReference type="Proteomes" id="UP001146793"/>
    </source>
</evidence>
<keyword evidence="3" id="KW-0418">Kinase</keyword>
<dbReference type="PANTHER" id="PTHR43628">
    <property type="entry name" value="ACTIVATOR OF C KINASE PROTEIN 1-RELATED"/>
    <property type="match status" value="1"/>
</dbReference>
<dbReference type="InterPro" id="IPR007052">
    <property type="entry name" value="CS_dom"/>
</dbReference>
<sequence>MYQLMKPQESETGPKPTKKAVEYKLTQSTHAFAVIFPIEPNTPKSKINFDLTATGICVSVGDDQPAIAGCFLKHINTEKSSWEVTEKTVEITLIKEAPENWPVFIYSPYQEKIDPHSYYLLSFFFEGTKRYKFAFDALLSAAEGGHYHSILKVATIFTTPTNFPIQPNDEKALYYWKKAGSMGDPQALFMVGCFSFSGTACPKDFKLAAKYFTESIEKGCDAPYYNLGILYLKGGNGVEPNHELAYQNLIKAAEAKSPDAMIQLALMHSEGVYVKEDLEISREWVKKAKEIDSTIQIPEQLFKKDKTLASTILKVSEKKNETKKTEVESDVESDDEDNEMEDRPTRFKWLFTFGSLAVVTGLSLLNFEKSNKDTQVEVQTKN</sequence>
<dbReference type="Proteomes" id="UP001146793">
    <property type="component" value="Unassembled WGS sequence"/>
</dbReference>
<feature type="region of interest" description="Disordered" evidence="1">
    <location>
        <begin position="319"/>
        <end position="341"/>
    </location>
</feature>
<dbReference type="Gene3D" id="1.25.40.10">
    <property type="entry name" value="Tetratricopeptide repeat domain"/>
    <property type="match status" value="1"/>
</dbReference>
<keyword evidence="3" id="KW-0808">Transferase</keyword>
<dbReference type="InterPro" id="IPR008978">
    <property type="entry name" value="HSP20-like_chaperone"/>
</dbReference>
<dbReference type="InterPro" id="IPR006597">
    <property type="entry name" value="Sel1-like"/>
</dbReference>
<dbReference type="SUPFAM" id="SSF49764">
    <property type="entry name" value="HSP20-like chaperones"/>
    <property type="match status" value="1"/>
</dbReference>
<dbReference type="EMBL" id="JANTQA010000020">
    <property type="protein sequence ID" value="KAJ3446432.1"/>
    <property type="molecule type" value="Genomic_DNA"/>
</dbReference>
<evidence type="ECO:0000313" key="3">
    <source>
        <dbReference type="EMBL" id="KAJ3446432.1"/>
    </source>
</evidence>
<organism evidence="3 4">
    <name type="scientific">Anaeramoeba flamelloides</name>
    <dbReference type="NCBI Taxonomy" id="1746091"/>
    <lineage>
        <taxon>Eukaryota</taxon>
        <taxon>Metamonada</taxon>
        <taxon>Anaeramoebidae</taxon>
        <taxon>Anaeramoeba</taxon>
    </lineage>
</organism>
<dbReference type="Gene3D" id="2.60.40.790">
    <property type="match status" value="1"/>
</dbReference>
<dbReference type="GO" id="GO:0016301">
    <property type="term" value="F:kinase activity"/>
    <property type="evidence" value="ECO:0007669"/>
    <property type="project" value="UniProtKB-KW"/>
</dbReference>
<evidence type="ECO:0000256" key="1">
    <source>
        <dbReference type="SAM" id="MobiDB-lite"/>
    </source>
</evidence>
<protein>
    <submittedName>
        <fullName evidence="3">Activator of c kinase protein 1-related</fullName>
    </submittedName>
</protein>
<comment type="caution">
    <text evidence="3">The sequence shown here is derived from an EMBL/GenBank/DDBJ whole genome shotgun (WGS) entry which is preliminary data.</text>
</comment>
<feature type="domain" description="CS" evidence="2">
    <location>
        <begin position="18"/>
        <end position="105"/>
    </location>
</feature>
<dbReference type="InterPro" id="IPR052945">
    <property type="entry name" value="Mitotic_Regulator"/>
</dbReference>
<dbReference type="Pfam" id="PF04969">
    <property type="entry name" value="CS"/>
    <property type="match status" value="1"/>
</dbReference>
<feature type="compositionally biased region" description="Acidic residues" evidence="1">
    <location>
        <begin position="328"/>
        <end position="340"/>
    </location>
</feature>
<dbReference type="SUPFAM" id="SSF81901">
    <property type="entry name" value="HCP-like"/>
    <property type="match status" value="1"/>
</dbReference>
<name>A0AAV8A124_9EUKA</name>
<dbReference type="SMART" id="SM00671">
    <property type="entry name" value="SEL1"/>
    <property type="match status" value="4"/>
</dbReference>
<dbReference type="Pfam" id="PF08238">
    <property type="entry name" value="Sel1"/>
    <property type="match status" value="4"/>
</dbReference>
<reference evidence="3" key="1">
    <citation type="submission" date="2022-08" db="EMBL/GenBank/DDBJ databases">
        <title>Novel sulphate-reducing endosymbionts in the free-living metamonad Anaeramoeba.</title>
        <authorList>
            <person name="Jerlstrom-Hultqvist J."/>
            <person name="Cepicka I."/>
            <person name="Gallot-Lavallee L."/>
            <person name="Salas-Leiva D."/>
            <person name="Curtis B.A."/>
            <person name="Zahonova K."/>
            <person name="Pipaliya S."/>
            <person name="Dacks J."/>
            <person name="Roger A.J."/>
        </authorList>
    </citation>
    <scope>NUCLEOTIDE SEQUENCE</scope>
    <source>
        <strain evidence="3">Busselton2</strain>
    </source>
</reference>
<dbReference type="PROSITE" id="PS51203">
    <property type="entry name" value="CS"/>
    <property type="match status" value="1"/>
</dbReference>
<dbReference type="AlphaFoldDB" id="A0AAV8A124"/>
<evidence type="ECO:0000259" key="2">
    <source>
        <dbReference type="PROSITE" id="PS51203"/>
    </source>
</evidence>
<accession>A0AAV8A124</accession>
<gene>
    <name evidence="3" type="ORF">M0812_08240</name>
</gene>